<protein>
    <submittedName>
        <fullName evidence="2">FRG domain-containing protein</fullName>
    </submittedName>
</protein>
<dbReference type="InterPro" id="IPR014966">
    <property type="entry name" value="FRG-dom"/>
</dbReference>
<proteinExistence type="predicted"/>
<dbReference type="SMART" id="SM00901">
    <property type="entry name" value="FRG"/>
    <property type="match status" value="1"/>
</dbReference>
<dbReference type="Proteomes" id="UP000182508">
    <property type="component" value="Unassembled WGS sequence"/>
</dbReference>
<reference evidence="2 3" key="1">
    <citation type="submission" date="2016-10" db="EMBL/GenBank/DDBJ databases">
        <authorList>
            <person name="de Groot N.N."/>
        </authorList>
    </citation>
    <scope>NUCLEOTIDE SEQUENCE [LARGE SCALE GENOMIC DNA]</scope>
    <source>
        <strain evidence="2 3">A-4</strain>
    </source>
</reference>
<evidence type="ECO:0000313" key="3">
    <source>
        <dbReference type="Proteomes" id="UP000182508"/>
    </source>
</evidence>
<dbReference type="AlphaFoldDB" id="A0A1G6B5T9"/>
<keyword evidence="3" id="KW-1185">Reference proteome</keyword>
<dbReference type="EMBL" id="FMXP01000009">
    <property type="protein sequence ID" value="SDB15929.1"/>
    <property type="molecule type" value="Genomic_DNA"/>
</dbReference>
<sequence>MKLRDLIEHSLAIRDALYETYYKKLIFDGYVYIGEKQLIKKNLLLNSSEVDSRLKKILKNSNNFLNSLNDYEQAALLNDFLDDNTELNTKSKTALIAVFYLIKKEKFGAFLIEIFINSRNLFIERSIQNIKIHDDNSPLKQEFRDFEICNSSGYLLKKNIQFEIINNFNEFTNVISSLQSPSLADKRKLFYRGHSNVNYQLQPSIQRNSRLASNEQHLYEQSIIHNPEYFQNEIYHIDKLKTMQHYGIPTRLLDITSNPLIALYFAVSDTREKDGEIVVFSVKQDDVKYGESDAISILCALPLLSAEDRDILYKYDSLEQGEEYDEVIRRLLDKIHLEKPSFQERINRQVFQNNYFVIPKQDNRRIQKQDGAFICCSCNPYSTEGLNKYRLAENNKRNIFIISSSGKQDILKTLEIFGIHRGTIYPEIDKVAEFLREKYS</sequence>
<organism evidence="2 3">
    <name type="scientific">Streptococcus henryi</name>
    <dbReference type="NCBI Taxonomy" id="439219"/>
    <lineage>
        <taxon>Bacteria</taxon>
        <taxon>Bacillati</taxon>
        <taxon>Bacillota</taxon>
        <taxon>Bacilli</taxon>
        <taxon>Lactobacillales</taxon>
        <taxon>Streptococcaceae</taxon>
        <taxon>Streptococcus</taxon>
    </lineage>
</organism>
<gene>
    <name evidence="2" type="ORF">SAMN02910293_00805</name>
</gene>
<name>A0A1G6B5T9_9STRE</name>
<evidence type="ECO:0000313" key="2">
    <source>
        <dbReference type="EMBL" id="SDB15929.1"/>
    </source>
</evidence>
<dbReference type="Pfam" id="PF08867">
    <property type="entry name" value="FRG"/>
    <property type="match status" value="1"/>
</dbReference>
<feature type="domain" description="FRG" evidence="1">
    <location>
        <begin position="185"/>
        <end position="278"/>
    </location>
</feature>
<evidence type="ECO:0000259" key="1">
    <source>
        <dbReference type="SMART" id="SM00901"/>
    </source>
</evidence>
<dbReference type="STRING" id="439219.SAMN02910293_00805"/>
<accession>A0A1G6B5T9</accession>